<dbReference type="AlphaFoldDB" id="A0A2S0HWM9"/>
<name>A0A2S0HWM9_9FLAO</name>
<protein>
    <submittedName>
        <fullName evidence="1">LPS export ABC transporter periplasmic protein LptC</fullName>
    </submittedName>
</protein>
<sequence>MNIIKHMLKSVMTISIVITLFSCESNYENIQKLNLKDGAPIGVAKNINVKYTDSGKVVANLISPLRNDYTNLEFPYQEFPEGVEVKYWNENDEVSTVTSDFAIRYDETNIVDLRKNVVLVTSDSLVLRAEQLYWDQKHQWVFTDEPYRIIFKDGSYNDGAGFDSSEDFTNFLSRTNSGEQLIDRNIDNENRENTDGE</sequence>
<dbReference type="Proteomes" id="UP000238442">
    <property type="component" value="Chromosome"/>
</dbReference>
<dbReference type="KEGG" id="aue:C5O00_07690"/>
<dbReference type="PROSITE" id="PS51257">
    <property type="entry name" value="PROKAR_LIPOPROTEIN"/>
    <property type="match status" value="1"/>
</dbReference>
<dbReference type="GO" id="GO:0005886">
    <property type="term" value="C:plasma membrane"/>
    <property type="evidence" value="ECO:0007669"/>
    <property type="project" value="InterPro"/>
</dbReference>
<dbReference type="RefSeq" id="WP_105216303.1">
    <property type="nucleotide sequence ID" value="NZ_CP027062.1"/>
</dbReference>
<keyword evidence="2" id="KW-1185">Reference proteome</keyword>
<gene>
    <name evidence="1" type="primary">lptC</name>
    <name evidence="1" type="ORF">C5O00_07690</name>
</gene>
<organism evidence="1 2">
    <name type="scientific">Pukyongia salina</name>
    <dbReference type="NCBI Taxonomy" id="2094025"/>
    <lineage>
        <taxon>Bacteria</taxon>
        <taxon>Pseudomonadati</taxon>
        <taxon>Bacteroidota</taxon>
        <taxon>Flavobacteriia</taxon>
        <taxon>Flavobacteriales</taxon>
        <taxon>Flavobacteriaceae</taxon>
        <taxon>Pukyongia</taxon>
    </lineage>
</organism>
<dbReference type="EMBL" id="CP027062">
    <property type="protein sequence ID" value="AVI51062.1"/>
    <property type="molecule type" value="Genomic_DNA"/>
</dbReference>
<proteinExistence type="predicted"/>
<reference evidence="1 2" key="1">
    <citation type="submission" date="2018-02" db="EMBL/GenBank/DDBJ databases">
        <title>Genomic analysis of the strain RR4-38 isolated from a seawater recirculating aquaculture system.</title>
        <authorList>
            <person name="Kim Y.-S."/>
            <person name="Jang Y.H."/>
            <person name="Kim K.-H."/>
        </authorList>
    </citation>
    <scope>NUCLEOTIDE SEQUENCE [LARGE SCALE GENOMIC DNA]</scope>
    <source>
        <strain evidence="1 2">RR4-38</strain>
    </source>
</reference>
<evidence type="ECO:0000313" key="1">
    <source>
        <dbReference type="EMBL" id="AVI51062.1"/>
    </source>
</evidence>
<dbReference type="NCBIfam" id="TIGR04409">
    <property type="entry name" value="LptC_YrbK"/>
    <property type="match status" value="1"/>
</dbReference>
<dbReference type="OrthoDB" id="1427074at2"/>
<dbReference type="InterPro" id="IPR026265">
    <property type="entry name" value="LptC"/>
</dbReference>
<accession>A0A2S0HWM9</accession>
<dbReference type="GO" id="GO:0015221">
    <property type="term" value="F:lipopolysaccharide transmembrane transporter activity"/>
    <property type="evidence" value="ECO:0007669"/>
    <property type="project" value="InterPro"/>
</dbReference>
<evidence type="ECO:0000313" key="2">
    <source>
        <dbReference type="Proteomes" id="UP000238442"/>
    </source>
</evidence>